<reference evidence="2" key="1">
    <citation type="journal article" date="2022" name="Mol. Ecol. Resour.">
        <title>The genomes of chicory, endive, great burdock and yacon provide insights into Asteraceae palaeo-polyploidization history and plant inulin production.</title>
        <authorList>
            <person name="Fan W."/>
            <person name="Wang S."/>
            <person name="Wang H."/>
            <person name="Wang A."/>
            <person name="Jiang F."/>
            <person name="Liu H."/>
            <person name="Zhao H."/>
            <person name="Xu D."/>
            <person name="Zhang Y."/>
        </authorList>
    </citation>
    <scope>NUCLEOTIDE SEQUENCE [LARGE SCALE GENOMIC DNA]</scope>
    <source>
        <strain evidence="2">cv. Punajuju</strain>
    </source>
</reference>
<sequence length="210" mass="23938">MSLRCNNVLYLRGVPEDEEIECYGPNDTKFKKPQLLIGYKRGSIRGHFGSMNCVHEAWVVDWSIFLIAFEEVHCWTKSPPGRVTRQVEASKSDPALIILSSKDDFGIRLIETNANPSSSSKPEEIVTEVNKKMKKRKQRKKEKIGAGDSAVSSSNLIDHYNFFLFVFYHFIVTVYLCPLHIIGKENDVHVLVYKKFSAGASLFDYSVKIK</sequence>
<dbReference type="EMBL" id="CM042011">
    <property type="protein sequence ID" value="KAI3768516.1"/>
    <property type="molecule type" value="Genomic_DNA"/>
</dbReference>
<accession>A0ACB9FBZ6</accession>
<proteinExistence type="predicted"/>
<protein>
    <submittedName>
        <fullName evidence="1">Uncharacterized protein</fullName>
    </submittedName>
</protein>
<name>A0ACB9FBZ6_CICIN</name>
<dbReference type="Proteomes" id="UP001055811">
    <property type="component" value="Linkage Group LG03"/>
</dbReference>
<reference evidence="1 2" key="2">
    <citation type="journal article" date="2022" name="Mol. Ecol. Resour.">
        <title>The genomes of chicory, endive, great burdock and yacon provide insights into Asteraceae paleo-polyploidization history and plant inulin production.</title>
        <authorList>
            <person name="Fan W."/>
            <person name="Wang S."/>
            <person name="Wang H."/>
            <person name="Wang A."/>
            <person name="Jiang F."/>
            <person name="Liu H."/>
            <person name="Zhao H."/>
            <person name="Xu D."/>
            <person name="Zhang Y."/>
        </authorList>
    </citation>
    <scope>NUCLEOTIDE SEQUENCE [LARGE SCALE GENOMIC DNA]</scope>
    <source>
        <strain evidence="2">cv. Punajuju</strain>
        <tissue evidence="1">Leaves</tissue>
    </source>
</reference>
<keyword evidence="2" id="KW-1185">Reference proteome</keyword>
<evidence type="ECO:0000313" key="2">
    <source>
        <dbReference type="Proteomes" id="UP001055811"/>
    </source>
</evidence>
<evidence type="ECO:0000313" key="1">
    <source>
        <dbReference type="EMBL" id="KAI3768516.1"/>
    </source>
</evidence>
<organism evidence="1 2">
    <name type="scientific">Cichorium intybus</name>
    <name type="common">Chicory</name>
    <dbReference type="NCBI Taxonomy" id="13427"/>
    <lineage>
        <taxon>Eukaryota</taxon>
        <taxon>Viridiplantae</taxon>
        <taxon>Streptophyta</taxon>
        <taxon>Embryophyta</taxon>
        <taxon>Tracheophyta</taxon>
        <taxon>Spermatophyta</taxon>
        <taxon>Magnoliopsida</taxon>
        <taxon>eudicotyledons</taxon>
        <taxon>Gunneridae</taxon>
        <taxon>Pentapetalae</taxon>
        <taxon>asterids</taxon>
        <taxon>campanulids</taxon>
        <taxon>Asterales</taxon>
        <taxon>Asteraceae</taxon>
        <taxon>Cichorioideae</taxon>
        <taxon>Cichorieae</taxon>
        <taxon>Cichoriinae</taxon>
        <taxon>Cichorium</taxon>
    </lineage>
</organism>
<gene>
    <name evidence="1" type="ORF">L2E82_19255</name>
</gene>
<comment type="caution">
    <text evidence="1">The sequence shown here is derived from an EMBL/GenBank/DDBJ whole genome shotgun (WGS) entry which is preliminary data.</text>
</comment>